<name>A0A645G125_9ZZZZ</name>
<dbReference type="AlphaFoldDB" id="A0A645G125"/>
<organism evidence="1">
    <name type="scientific">bioreactor metagenome</name>
    <dbReference type="NCBI Taxonomy" id="1076179"/>
    <lineage>
        <taxon>unclassified sequences</taxon>
        <taxon>metagenomes</taxon>
        <taxon>ecological metagenomes</taxon>
    </lineage>
</organism>
<gene>
    <name evidence="1" type="ORF">SDC9_167004</name>
</gene>
<dbReference type="EMBL" id="VSSQ01067227">
    <property type="protein sequence ID" value="MPN19632.1"/>
    <property type="molecule type" value="Genomic_DNA"/>
</dbReference>
<reference evidence="1" key="1">
    <citation type="submission" date="2019-08" db="EMBL/GenBank/DDBJ databases">
        <authorList>
            <person name="Kucharzyk K."/>
            <person name="Murdoch R.W."/>
            <person name="Higgins S."/>
            <person name="Loffler F."/>
        </authorList>
    </citation>
    <scope>NUCLEOTIDE SEQUENCE</scope>
</reference>
<protein>
    <submittedName>
        <fullName evidence="1">Uncharacterized protein</fullName>
    </submittedName>
</protein>
<sequence>MEIACRLAVQLQQPLPPAAEVLALPGIRHLHPGPPGQKAHRVGEREVFDLHNEGDHAPALVTAEAVIGLPVGGDGEGGRFFAVEGAQAPVLFALAVQGYIVGHHVRDIAPGHQLVDKLPGYCHGSSSLPQG</sequence>
<comment type="caution">
    <text evidence="1">The sequence shown here is derived from an EMBL/GenBank/DDBJ whole genome shotgun (WGS) entry which is preliminary data.</text>
</comment>
<proteinExistence type="predicted"/>
<evidence type="ECO:0000313" key="1">
    <source>
        <dbReference type="EMBL" id="MPN19632.1"/>
    </source>
</evidence>
<accession>A0A645G125</accession>